<keyword evidence="5" id="KW-1185">Reference proteome</keyword>
<dbReference type="EMBL" id="MCFL01000019">
    <property type="protein sequence ID" value="ORZ35973.1"/>
    <property type="molecule type" value="Genomic_DNA"/>
</dbReference>
<evidence type="ECO:0000313" key="5">
    <source>
        <dbReference type="Proteomes" id="UP000193411"/>
    </source>
</evidence>
<evidence type="ECO:0000256" key="2">
    <source>
        <dbReference type="SAM" id="Phobius"/>
    </source>
</evidence>
<dbReference type="InterPro" id="IPR043136">
    <property type="entry name" value="B30.2/SPRY_sf"/>
</dbReference>
<evidence type="ECO:0000256" key="1">
    <source>
        <dbReference type="SAM" id="MobiDB-lite"/>
    </source>
</evidence>
<keyword evidence="2" id="KW-0472">Membrane</keyword>
<feature type="compositionally biased region" description="Low complexity" evidence="1">
    <location>
        <begin position="15"/>
        <end position="38"/>
    </location>
</feature>
<organism evidence="4 5">
    <name type="scientific">Catenaria anguillulae PL171</name>
    <dbReference type="NCBI Taxonomy" id="765915"/>
    <lineage>
        <taxon>Eukaryota</taxon>
        <taxon>Fungi</taxon>
        <taxon>Fungi incertae sedis</taxon>
        <taxon>Blastocladiomycota</taxon>
        <taxon>Blastocladiomycetes</taxon>
        <taxon>Blastocladiales</taxon>
        <taxon>Catenariaceae</taxon>
        <taxon>Catenaria</taxon>
    </lineage>
</organism>
<accession>A0A1Y2HQK3</accession>
<dbReference type="InterPro" id="IPR013320">
    <property type="entry name" value="ConA-like_dom_sf"/>
</dbReference>
<name>A0A1Y2HQK3_9FUNG</name>
<proteinExistence type="predicted"/>
<comment type="caution">
    <text evidence="4">The sequence shown here is derived from an EMBL/GenBank/DDBJ whole genome shotgun (WGS) entry which is preliminary data.</text>
</comment>
<keyword evidence="2" id="KW-1133">Transmembrane helix</keyword>
<dbReference type="AlphaFoldDB" id="A0A1Y2HQK3"/>
<gene>
    <name evidence="4" type="ORF">BCR44DRAFT_47250</name>
</gene>
<keyword evidence="2" id="KW-0812">Transmembrane</keyword>
<evidence type="ECO:0000313" key="4">
    <source>
        <dbReference type="EMBL" id="ORZ35973.1"/>
    </source>
</evidence>
<protein>
    <recommendedName>
        <fullName evidence="3">B30.2/SPRY domain-containing protein</fullName>
    </recommendedName>
</protein>
<dbReference type="InterPro" id="IPR003877">
    <property type="entry name" value="SPRY_dom"/>
</dbReference>
<feature type="transmembrane region" description="Helical" evidence="2">
    <location>
        <begin position="89"/>
        <end position="111"/>
    </location>
</feature>
<dbReference type="OrthoDB" id="258495at2759"/>
<dbReference type="Proteomes" id="UP000193411">
    <property type="component" value="Unassembled WGS sequence"/>
</dbReference>
<dbReference type="PROSITE" id="PS50188">
    <property type="entry name" value="B302_SPRY"/>
    <property type="match status" value="1"/>
</dbReference>
<dbReference type="Gene3D" id="2.60.120.920">
    <property type="match status" value="1"/>
</dbReference>
<dbReference type="SUPFAM" id="SSF49899">
    <property type="entry name" value="Concanavalin A-like lectins/glucanases"/>
    <property type="match status" value="1"/>
</dbReference>
<dbReference type="InterPro" id="IPR001870">
    <property type="entry name" value="B30.2/SPRY"/>
</dbReference>
<dbReference type="Pfam" id="PF00622">
    <property type="entry name" value="SPRY"/>
    <property type="match status" value="1"/>
</dbReference>
<feature type="region of interest" description="Disordered" evidence="1">
    <location>
        <begin position="240"/>
        <end position="277"/>
    </location>
</feature>
<dbReference type="STRING" id="765915.A0A1Y2HQK3"/>
<sequence length="443" mass="46714">MAAVPSKGAPAPQDPSSSRPPTATTTAAPPSSAQTVSTWATSPQRQATTITTITTTITLPTFTTISLRPSEIPSAGDPMATQSKGHVSVGTMTAILISLACAGALVVGVLLKRCARNLAEEAKDSMAPSSSGRAVSGQEDIPLASFDTSANTRNNSTPISRTMASPFSTQHAQAFLASHPPYGFPTDPRTLASMQISPAQWHLVNPTYTLSESMREYAPVLSPHMAFHPTQYTFKLFPTTSSDSGRPRPPAISVQTRLPVPLPPRSPHGSLTRSDSSPYVGLRVPRTLYCEFRILSAADTTTIAIGLARGPYPPFALPGTYARSVAYHSHLGLLHVGTESGVPNKVKYGPRFGEGDVVGVGVDTVARRVYFTVNGTMLKRAVAWPEDGEAVYPTVGATGSCEIEYNFGTSGFRWNGSGGASAEGEGESEFFGYVMDGLPAYSG</sequence>
<dbReference type="SMART" id="SM00449">
    <property type="entry name" value="SPRY"/>
    <property type="match status" value="1"/>
</dbReference>
<feature type="domain" description="B30.2/SPRY" evidence="3">
    <location>
        <begin position="214"/>
        <end position="412"/>
    </location>
</feature>
<evidence type="ECO:0000259" key="3">
    <source>
        <dbReference type="PROSITE" id="PS50188"/>
    </source>
</evidence>
<reference evidence="4 5" key="1">
    <citation type="submission" date="2016-07" db="EMBL/GenBank/DDBJ databases">
        <title>Pervasive Adenine N6-methylation of Active Genes in Fungi.</title>
        <authorList>
            <consortium name="DOE Joint Genome Institute"/>
            <person name="Mondo S.J."/>
            <person name="Dannebaum R.O."/>
            <person name="Kuo R.C."/>
            <person name="Labutti K."/>
            <person name="Haridas S."/>
            <person name="Kuo A."/>
            <person name="Salamov A."/>
            <person name="Ahrendt S.R."/>
            <person name="Lipzen A."/>
            <person name="Sullivan W."/>
            <person name="Andreopoulos W.B."/>
            <person name="Clum A."/>
            <person name="Lindquist E."/>
            <person name="Daum C."/>
            <person name="Ramamoorthy G.K."/>
            <person name="Gryganskyi A."/>
            <person name="Culley D."/>
            <person name="Magnuson J.K."/>
            <person name="James T.Y."/>
            <person name="O'Malley M.A."/>
            <person name="Stajich J.E."/>
            <person name="Spatafora J.W."/>
            <person name="Visel A."/>
            <person name="Grigoriev I.V."/>
        </authorList>
    </citation>
    <scope>NUCLEOTIDE SEQUENCE [LARGE SCALE GENOMIC DNA]</scope>
    <source>
        <strain evidence="4 5">PL171</strain>
    </source>
</reference>
<feature type="region of interest" description="Disordered" evidence="1">
    <location>
        <begin position="1"/>
        <end position="44"/>
    </location>
</feature>